<reference evidence="1 2" key="1">
    <citation type="submission" date="2019-10" db="EMBL/GenBank/DDBJ databases">
        <title>Taxonomy of Antarctic Massilia spp.: description of Massilia rubra sp. nov., Massilia aquatica sp. nov., Massilia mucilaginosa sp. nov., Massilia frigida sp. nov. isolated from streams, lakes and regoliths.</title>
        <authorList>
            <person name="Holochova P."/>
            <person name="Sedlacek I."/>
            <person name="Kralova S."/>
            <person name="Maslanova I."/>
            <person name="Busse H.-J."/>
            <person name="Stankova E."/>
            <person name="Vrbovska V."/>
            <person name="Kovarovic V."/>
            <person name="Bartak M."/>
            <person name="Svec P."/>
            <person name="Pantucek R."/>
        </authorList>
    </citation>
    <scope>NUCLEOTIDE SEQUENCE [LARGE SCALE GENOMIC DNA]</scope>
    <source>
        <strain evidence="1 2">CCM 8694</strain>
    </source>
</reference>
<organism evidence="1 2">
    <name type="scientific">Massilia genomosp. 1</name>
    <dbReference type="NCBI Taxonomy" id="2609280"/>
    <lineage>
        <taxon>Bacteria</taxon>
        <taxon>Pseudomonadati</taxon>
        <taxon>Pseudomonadota</taxon>
        <taxon>Betaproteobacteria</taxon>
        <taxon>Burkholderiales</taxon>
        <taxon>Oxalobacteraceae</taxon>
        <taxon>Telluria group</taxon>
        <taxon>Massilia</taxon>
    </lineage>
</organism>
<sequence length="166" mass="18768">MFEMILPLTHACLRAHPHAWDDGYLAFGAAPIDSAMRGKEAVFAFFGARHTFSTLSSHGDLELLLTERALKRIPIGSAHRALVGLIEQDLHMMSCRQVERHVLDDIASVFFQEMCTCEVYMNTQFPSDGRTVAQCSWTPVTRHTQDIFLCALNDACLGYWLYIDDE</sequence>
<dbReference type="Proteomes" id="UP000610594">
    <property type="component" value="Unassembled WGS sequence"/>
</dbReference>
<evidence type="ECO:0000313" key="2">
    <source>
        <dbReference type="Proteomes" id="UP000610594"/>
    </source>
</evidence>
<gene>
    <name evidence="1" type="ORF">F1735_11280</name>
</gene>
<proteinExistence type="predicted"/>
<evidence type="ECO:0000313" key="1">
    <source>
        <dbReference type="EMBL" id="NHZ62879.1"/>
    </source>
</evidence>
<keyword evidence="2" id="KW-1185">Reference proteome</keyword>
<dbReference type="EMBL" id="WHJF01000023">
    <property type="protein sequence ID" value="NHZ62879.1"/>
    <property type="molecule type" value="Genomic_DNA"/>
</dbReference>
<accession>A0ABX0MJC6</accession>
<name>A0ABX0MJC6_9BURK</name>
<comment type="caution">
    <text evidence="1">The sequence shown here is derived from an EMBL/GenBank/DDBJ whole genome shotgun (WGS) entry which is preliminary data.</text>
</comment>
<dbReference type="RefSeq" id="WP_167237012.1">
    <property type="nucleotide sequence ID" value="NZ_WHJF01000023.1"/>
</dbReference>
<protein>
    <submittedName>
        <fullName evidence="1">Uncharacterized protein</fullName>
    </submittedName>
</protein>